<evidence type="ECO:0000256" key="6">
    <source>
        <dbReference type="ARBA" id="ARBA00023242"/>
    </source>
</evidence>
<dbReference type="SMART" id="SM00358">
    <property type="entry name" value="DSRM"/>
    <property type="match status" value="1"/>
</dbReference>
<accession>A0A2I0MGW0</accession>
<dbReference type="GO" id="GO:0003725">
    <property type="term" value="F:double-stranded RNA binding"/>
    <property type="evidence" value="ECO:0007669"/>
    <property type="project" value="TreeGrafter"/>
</dbReference>
<dbReference type="GO" id="GO:0006396">
    <property type="term" value="P:RNA processing"/>
    <property type="evidence" value="ECO:0007669"/>
    <property type="project" value="InterPro"/>
</dbReference>
<evidence type="ECO:0000259" key="12">
    <source>
        <dbReference type="PROSITE" id="PS50141"/>
    </source>
</evidence>
<dbReference type="GO" id="GO:0005730">
    <property type="term" value="C:nucleolus"/>
    <property type="evidence" value="ECO:0007669"/>
    <property type="project" value="TreeGrafter"/>
</dbReference>
<reference evidence="13 14" key="1">
    <citation type="journal article" date="2013" name="Science">
        <title>Genomic diversity and evolution of the head crest in the rock pigeon.</title>
        <authorList>
            <person name="Shapiro M.D."/>
            <person name="Kronenberg Z."/>
            <person name="Li C."/>
            <person name="Domyan E.T."/>
            <person name="Pan H."/>
            <person name="Campbell M."/>
            <person name="Tan H."/>
            <person name="Huff C.D."/>
            <person name="Hu H."/>
            <person name="Vickrey A.I."/>
            <person name="Nielsen S.C."/>
            <person name="Stringham S.A."/>
            <person name="Hu H."/>
            <person name="Willerslev E."/>
            <person name="Gilbert M.T."/>
            <person name="Yandell M."/>
            <person name="Zhang G."/>
            <person name="Wang J."/>
        </authorList>
    </citation>
    <scope>NUCLEOTIDE SEQUENCE [LARGE SCALE GENOMIC DNA]</scope>
    <source>
        <tissue evidence="13">Blood</tissue>
    </source>
</reference>
<evidence type="ECO:0000256" key="7">
    <source>
        <dbReference type="ARBA" id="ARBA00061642"/>
    </source>
</evidence>
<dbReference type="Proteomes" id="UP000053872">
    <property type="component" value="Unassembled WGS sequence"/>
</dbReference>
<evidence type="ECO:0000259" key="11">
    <source>
        <dbReference type="PROSITE" id="PS50137"/>
    </source>
</evidence>
<dbReference type="PANTHER" id="PTHR10910:SF103">
    <property type="entry name" value="ADENOSINE DEAMINASE DOMAIN-CONTAINING PROTEIN 1"/>
    <property type="match status" value="1"/>
</dbReference>
<evidence type="ECO:0000256" key="10">
    <source>
        <dbReference type="SAM" id="MobiDB-lite"/>
    </source>
</evidence>
<gene>
    <name evidence="13" type="primary">ADAD1</name>
    <name evidence="13" type="ORF">A306_00007028</name>
</gene>
<sequence length="618" mass="68290">MANSNGCFQSAGTPTLDPIHKKTSLAGAPKGPHLRKLSQSVALTSEEHKDSVLGQMKYPRTPCPDSKSRENLRGQGGCAVQLSPCSVLATTASGTVSVQQLFVEPLLLKAAHAPPLLALPPKQDLVDFIRRYKQGVINPVSALHQFAQMHHVQLELKETSVAGDVIRPYFTFCAVLDGVSYKAGLGKNKKESKLNAAKLALDELLNLEHTGAEASEKSDPACTTAEPQTAANSVYVSRIRFEGRQLIYQKLSQTLEEVFNSLTTEYPEYQSCGSSLAAFIIEKGGQHEVVALGTGECNYSRCIQPCGRVLHDSHAIVIARRSLVRYFYRHLMLFYSENPVRTEKSIFCPAPGSKLLTLKQNTTIFLYMNQLPKGAAQLKSQIHLNPQSPSAYETNEDLSLHVAIEGKIYLSVCCPPKTVTATSMSASDKLTKWEVVGLQGALLSHFIEPVYINNILVGSGNCQDTRGLEIAIKQRVDDALTSKLPMPYLVNRSHTYLVKAAHSIQRDFKQRYLSLNWSLSDASLEVVDALNGKTTESSPFKSGAYMASRLCKAAMFSRFRLLAKEAERDDLLQAATYHEAKTRSELYQEAKTLLQNYLEQHSYGSWIVKSSYTEQFTD</sequence>
<evidence type="ECO:0000256" key="2">
    <source>
        <dbReference type="ARBA" id="ARBA00022473"/>
    </source>
</evidence>
<dbReference type="GO" id="GO:0005737">
    <property type="term" value="C:cytoplasm"/>
    <property type="evidence" value="ECO:0007669"/>
    <property type="project" value="TreeGrafter"/>
</dbReference>
<organism evidence="13 14">
    <name type="scientific">Columba livia</name>
    <name type="common">Rock dove</name>
    <dbReference type="NCBI Taxonomy" id="8932"/>
    <lineage>
        <taxon>Eukaryota</taxon>
        <taxon>Metazoa</taxon>
        <taxon>Chordata</taxon>
        <taxon>Craniata</taxon>
        <taxon>Vertebrata</taxon>
        <taxon>Euteleostomi</taxon>
        <taxon>Archelosauria</taxon>
        <taxon>Archosauria</taxon>
        <taxon>Dinosauria</taxon>
        <taxon>Saurischia</taxon>
        <taxon>Theropoda</taxon>
        <taxon>Coelurosauria</taxon>
        <taxon>Aves</taxon>
        <taxon>Neognathae</taxon>
        <taxon>Neoaves</taxon>
        <taxon>Columbimorphae</taxon>
        <taxon>Columbiformes</taxon>
        <taxon>Columbidae</taxon>
        <taxon>Columba</taxon>
    </lineage>
</organism>
<evidence type="ECO:0000313" key="14">
    <source>
        <dbReference type="Proteomes" id="UP000053872"/>
    </source>
</evidence>
<feature type="region of interest" description="Disordered" evidence="10">
    <location>
        <begin position="1"/>
        <end position="73"/>
    </location>
</feature>
<dbReference type="FunFam" id="3.30.160.20:FF:000033">
    <property type="entry name" value="Adenosine deaminase domain-containing 1 (testis-specific)"/>
    <property type="match status" value="1"/>
</dbReference>
<dbReference type="EMBL" id="AKCR02000013">
    <property type="protein sequence ID" value="PKK28919.1"/>
    <property type="molecule type" value="Genomic_DNA"/>
</dbReference>
<dbReference type="GO" id="GO:0003726">
    <property type="term" value="F:double-stranded RNA adenosine deaminase activity"/>
    <property type="evidence" value="ECO:0007669"/>
    <property type="project" value="TreeGrafter"/>
</dbReference>
<evidence type="ECO:0000256" key="3">
    <source>
        <dbReference type="ARBA" id="ARBA00022782"/>
    </source>
</evidence>
<dbReference type="GO" id="GO:0030154">
    <property type="term" value="P:cell differentiation"/>
    <property type="evidence" value="ECO:0007669"/>
    <property type="project" value="UniProtKB-KW"/>
</dbReference>
<evidence type="ECO:0000313" key="13">
    <source>
        <dbReference type="EMBL" id="PKK28919.1"/>
    </source>
</evidence>
<dbReference type="PANTHER" id="PTHR10910">
    <property type="entry name" value="EUKARYOTE SPECIFIC DSRNA BINDING PROTEIN"/>
    <property type="match status" value="1"/>
</dbReference>
<dbReference type="InParanoid" id="A0A2I0MGW0"/>
<comment type="subcellular location">
    <subcellularLocation>
        <location evidence="1">Nucleus</location>
    </subcellularLocation>
</comment>
<feature type="compositionally biased region" description="Polar residues" evidence="10">
    <location>
        <begin position="1"/>
        <end position="13"/>
    </location>
</feature>
<proteinExistence type="inferred from homology"/>
<dbReference type="Pfam" id="PF00035">
    <property type="entry name" value="dsrm"/>
    <property type="match status" value="1"/>
</dbReference>
<dbReference type="SUPFAM" id="SSF54768">
    <property type="entry name" value="dsRNA-binding domain-like"/>
    <property type="match status" value="1"/>
</dbReference>
<dbReference type="CDD" id="cd19905">
    <property type="entry name" value="DSRM_ADAD1"/>
    <property type="match status" value="1"/>
</dbReference>
<comment type="caution">
    <text evidence="13">The sequence shown here is derived from an EMBL/GenBank/DDBJ whole genome shotgun (WGS) entry which is preliminary data.</text>
</comment>
<keyword evidence="14" id="KW-1185">Reference proteome</keyword>
<keyword evidence="3" id="KW-0221">Differentiation</keyword>
<dbReference type="InterPro" id="IPR002466">
    <property type="entry name" value="A_deamin"/>
</dbReference>
<dbReference type="AlphaFoldDB" id="A0A2I0MGW0"/>
<dbReference type="SMART" id="SM00552">
    <property type="entry name" value="ADEAMc"/>
    <property type="match status" value="1"/>
</dbReference>
<dbReference type="Pfam" id="PF02137">
    <property type="entry name" value="A_deamin"/>
    <property type="match status" value="1"/>
</dbReference>
<evidence type="ECO:0000256" key="1">
    <source>
        <dbReference type="ARBA" id="ARBA00004123"/>
    </source>
</evidence>
<evidence type="ECO:0000256" key="8">
    <source>
        <dbReference type="ARBA" id="ARBA00067842"/>
    </source>
</evidence>
<dbReference type="PROSITE" id="PS50141">
    <property type="entry name" value="A_DEAMIN_EDITASE"/>
    <property type="match status" value="1"/>
</dbReference>
<evidence type="ECO:0000256" key="9">
    <source>
        <dbReference type="PROSITE-ProRule" id="PRU00266"/>
    </source>
</evidence>
<evidence type="ECO:0000256" key="4">
    <source>
        <dbReference type="ARBA" id="ARBA00022871"/>
    </source>
</evidence>
<name>A0A2I0MGW0_COLLI</name>
<feature type="domain" description="DRBM" evidence="11">
    <location>
        <begin position="138"/>
        <end position="206"/>
    </location>
</feature>
<dbReference type="GO" id="GO:0008251">
    <property type="term" value="F:tRNA-specific adenosine deaminase activity"/>
    <property type="evidence" value="ECO:0007669"/>
    <property type="project" value="TreeGrafter"/>
</dbReference>
<dbReference type="STRING" id="8932.A0A2I0MGW0"/>
<dbReference type="GO" id="GO:0006382">
    <property type="term" value="P:adenosine to inosine editing"/>
    <property type="evidence" value="ECO:0007669"/>
    <property type="project" value="TreeGrafter"/>
</dbReference>
<keyword evidence="5 9" id="KW-0694">RNA-binding</keyword>
<comment type="similarity">
    <text evidence="7">Belongs to the ADAD family.</text>
</comment>
<dbReference type="PROSITE" id="PS50137">
    <property type="entry name" value="DS_RBD"/>
    <property type="match status" value="1"/>
</dbReference>
<feature type="domain" description="A to I editase" evidence="12">
    <location>
        <begin position="291"/>
        <end position="616"/>
    </location>
</feature>
<keyword evidence="2" id="KW-0217">Developmental protein</keyword>
<dbReference type="GO" id="GO:0007283">
    <property type="term" value="P:spermatogenesis"/>
    <property type="evidence" value="ECO:0007669"/>
    <property type="project" value="UniProtKB-KW"/>
</dbReference>
<keyword evidence="6" id="KW-0539">Nucleus</keyword>
<protein>
    <recommendedName>
        <fullName evidence="8">Adenosine deaminase domain-containing protein 1</fullName>
    </recommendedName>
</protein>
<dbReference type="Gene3D" id="3.30.160.20">
    <property type="match status" value="1"/>
</dbReference>
<dbReference type="InterPro" id="IPR014720">
    <property type="entry name" value="dsRBD_dom"/>
</dbReference>
<keyword evidence="4" id="KW-0744">Spermatogenesis</keyword>
<evidence type="ECO:0000256" key="5">
    <source>
        <dbReference type="ARBA" id="ARBA00022884"/>
    </source>
</evidence>
<dbReference type="InterPro" id="IPR044455">
    <property type="entry name" value="ADAD1_DSRM"/>
</dbReference>